<proteinExistence type="predicted"/>
<keyword evidence="2" id="KW-1185">Reference proteome</keyword>
<sequence>MRELNKKELDAVAGGLEPIYVYADAPSLPSFYWDYDPPGNPYYQTGPVVGGGGGGAAKPPAAGAGAGTTSGLGAAIDNLIHLSPLMSAELQNIQGWGYSIVADSNSFTDYTKHEIHVNTSLSSQDLMGALAHEFGHAMFEHYYGLPQYSLSQNDYVTGWMNNEGYAQVNAIRIAQDMPVGTHVMHLEGSSVTQIQSEYGAYQTSGRAYFNNQEAFVERGVDLLIYQGHSVGASMNGETAIANPDGTVAKTYSQMYSDAWVANHH</sequence>
<evidence type="ECO:0000313" key="1">
    <source>
        <dbReference type="EMBL" id="MDF4024667.1"/>
    </source>
</evidence>
<dbReference type="Proteomes" id="UP001528850">
    <property type="component" value="Unassembled WGS sequence"/>
</dbReference>
<reference evidence="1 2" key="1">
    <citation type="journal article" date="2024" name="Curr. Microbiol.">
        <title>Luteibacter sahnii sp. nov., A Novel Yellow-Colored Xanthomonadin Pigment Producing Probiotic Bacterium from Healthy Rice Seed Microbiome.</title>
        <authorList>
            <person name="Jaiswal G."/>
            <person name="Rana R."/>
            <person name="Nayak P.K."/>
            <person name="Chouhan R."/>
            <person name="Gandhi S.G."/>
            <person name="Patel H.K."/>
            <person name="Patil P.B."/>
        </authorList>
    </citation>
    <scope>NUCLEOTIDE SEQUENCE [LARGE SCALE GENOMIC DNA]</scope>
    <source>
        <strain evidence="1 2">PPL201</strain>
    </source>
</reference>
<accession>A0ABT6B976</accession>
<evidence type="ECO:0000313" key="2">
    <source>
        <dbReference type="Proteomes" id="UP001528850"/>
    </source>
</evidence>
<protein>
    <submittedName>
        <fullName evidence="1">Uncharacterized protein</fullName>
    </submittedName>
</protein>
<name>A0ABT6B976_9GAMM</name>
<gene>
    <name evidence="1" type="ORF">P3W24_06810</name>
</gene>
<organism evidence="1 2">
    <name type="scientific">Luteibacter sahnii</name>
    <dbReference type="NCBI Taxonomy" id="3021977"/>
    <lineage>
        <taxon>Bacteria</taxon>
        <taxon>Pseudomonadati</taxon>
        <taxon>Pseudomonadota</taxon>
        <taxon>Gammaproteobacteria</taxon>
        <taxon>Lysobacterales</taxon>
        <taxon>Rhodanobacteraceae</taxon>
        <taxon>Luteibacter</taxon>
    </lineage>
</organism>
<comment type="caution">
    <text evidence="1">The sequence shown here is derived from an EMBL/GenBank/DDBJ whole genome shotgun (WGS) entry which is preliminary data.</text>
</comment>
<dbReference type="EMBL" id="JARJJS010000001">
    <property type="protein sequence ID" value="MDF4024667.1"/>
    <property type="molecule type" value="Genomic_DNA"/>
</dbReference>